<dbReference type="InterPro" id="IPR018394">
    <property type="entry name" value="DNA_photolyase_1_CS_C"/>
</dbReference>
<dbReference type="PROSITE" id="PS51645">
    <property type="entry name" value="PHR_CRY_ALPHA_BETA"/>
    <property type="match status" value="1"/>
</dbReference>
<protein>
    <submittedName>
        <fullName evidence="8">Deoxyribodipyrimidine photolyase</fullName>
        <ecNumber evidence="8">4.1.99.3</ecNumber>
    </submittedName>
</protein>
<comment type="cofactor">
    <cofactor evidence="4">
        <name>FAD</name>
        <dbReference type="ChEBI" id="CHEBI:57692"/>
    </cofactor>
    <text evidence="4">Binds 1 FAD per subunit.</text>
</comment>
<keyword evidence="3 5" id="KW-0157">Chromophore</keyword>
<feature type="binding site" evidence="4">
    <location>
        <begin position="222"/>
        <end position="226"/>
    </location>
    <ligand>
        <name>FAD</name>
        <dbReference type="ChEBI" id="CHEBI:57692"/>
    </ligand>
</feature>
<dbReference type="EMBL" id="CADCUE010000008">
    <property type="protein sequence ID" value="CAA9310183.1"/>
    <property type="molecule type" value="Genomic_DNA"/>
</dbReference>
<feature type="binding site" evidence="4">
    <location>
        <position position="209"/>
    </location>
    <ligand>
        <name>FAD</name>
        <dbReference type="ChEBI" id="CHEBI:57692"/>
    </ligand>
</feature>
<dbReference type="InterPro" id="IPR005101">
    <property type="entry name" value="Cryptochr/Photolyase_FAD-bd"/>
</dbReference>
<dbReference type="GO" id="GO:0071949">
    <property type="term" value="F:FAD binding"/>
    <property type="evidence" value="ECO:0007669"/>
    <property type="project" value="TreeGrafter"/>
</dbReference>
<evidence type="ECO:0000256" key="3">
    <source>
        <dbReference type="ARBA" id="ARBA00022991"/>
    </source>
</evidence>
<sequence length="449" mass="49569">MTTAVLWFRRDLRLADHPALLAAQDEAEEVLPLFVLDDVLRGTSGAPRLAFLYRCLRELEDRTDGRLRVLSGRPEDVVPGVVREVGATGVHISSDHAPYGRARDERVRAALTGTPLVATGSPYGVTPGTLRKADGTPFRVYSPFARAWQARGLHRPAAAATAVRWTDGGRPTDGVPADPDLGSVVLPEAGERAALARWQAFVADGAATYAQTRNRPAAVDGTSGMSVHLKYGTVHPRTLHAALDGEGGSKLAGELVWRDFYADVLWHRPESARAELQPAMAGLEYDEGPEADRRFARWASGTTGYPIVDAGMRQLLGEAYVHNRVRMIVGSFLTKDLHLHWRRGARHFMQHLRDGDLASNSHGWQWIAGTGTDPSPYFRVFNPVKQGRDHDPDGDYIRRWVPELRGLSARDVHEPWRRPGGPPEGYPQPVVDHAQERKEALRRYAAVKA</sequence>
<dbReference type="Pfam" id="PF00875">
    <property type="entry name" value="DNA_photolyase"/>
    <property type="match status" value="1"/>
</dbReference>
<dbReference type="AlphaFoldDB" id="A0A6J4KPS5"/>
<comment type="similarity">
    <text evidence="5">Belongs to the DNA photolyase family.</text>
</comment>
<dbReference type="PROSITE" id="PS00394">
    <property type="entry name" value="DNA_PHOTOLYASES_1_1"/>
    <property type="match status" value="1"/>
</dbReference>
<evidence type="ECO:0000259" key="7">
    <source>
        <dbReference type="PROSITE" id="PS51645"/>
    </source>
</evidence>
<feature type="domain" description="Photolyase/cryptochrome alpha/beta" evidence="7">
    <location>
        <begin position="2"/>
        <end position="127"/>
    </location>
</feature>
<dbReference type="GO" id="GO:0006950">
    <property type="term" value="P:response to stress"/>
    <property type="evidence" value="ECO:0007669"/>
    <property type="project" value="UniProtKB-ARBA"/>
</dbReference>
<keyword evidence="2 4" id="KW-0274">FAD</keyword>
<accession>A0A6J4KPS5</accession>
<feature type="binding site" evidence="4">
    <location>
        <begin position="254"/>
        <end position="261"/>
    </location>
    <ligand>
        <name>FAD</name>
        <dbReference type="ChEBI" id="CHEBI:57692"/>
    </ligand>
</feature>
<evidence type="ECO:0000256" key="2">
    <source>
        <dbReference type="ARBA" id="ARBA00022827"/>
    </source>
</evidence>
<dbReference type="InterPro" id="IPR006050">
    <property type="entry name" value="DNA_photolyase_N"/>
</dbReference>
<dbReference type="SUPFAM" id="SSF52425">
    <property type="entry name" value="Cryptochrome/photolyase, N-terminal domain"/>
    <property type="match status" value="1"/>
</dbReference>
<dbReference type="PRINTS" id="PR00147">
    <property type="entry name" value="DNAPHOTLYASE"/>
</dbReference>
<feature type="region of interest" description="Disordered" evidence="6">
    <location>
        <begin position="413"/>
        <end position="432"/>
    </location>
</feature>
<dbReference type="InterPro" id="IPR036134">
    <property type="entry name" value="Crypto/Photolyase_FAD-like_sf"/>
</dbReference>
<dbReference type="GO" id="GO:0003677">
    <property type="term" value="F:DNA binding"/>
    <property type="evidence" value="ECO:0007669"/>
    <property type="project" value="TreeGrafter"/>
</dbReference>
<evidence type="ECO:0000256" key="5">
    <source>
        <dbReference type="RuleBase" id="RU004182"/>
    </source>
</evidence>
<proteinExistence type="inferred from homology"/>
<feature type="binding site" evidence="4">
    <location>
        <begin position="354"/>
        <end position="356"/>
    </location>
    <ligand>
        <name>FAD</name>
        <dbReference type="ChEBI" id="CHEBI:57692"/>
    </ligand>
</feature>
<dbReference type="InterPro" id="IPR002081">
    <property type="entry name" value="Cryptochrome/DNA_photolyase_1"/>
</dbReference>
<dbReference type="EC" id="4.1.99.3" evidence="8"/>
<keyword evidence="8" id="KW-0456">Lyase</keyword>
<dbReference type="SUPFAM" id="SSF48173">
    <property type="entry name" value="Cryptochrome/photolyase FAD-binding domain"/>
    <property type="match status" value="1"/>
</dbReference>
<gene>
    <name evidence="8" type="ORF">AVDCRST_MAG16-108</name>
</gene>
<evidence type="ECO:0000256" key="4">
    <source>
        <dbReference type="PIRSR" id="PIRSR602081-1"/>
    </source>
</evidence>
<keyword evidence="1 4" id="KW-0285">Flavoprotein</keyword>
<dbReference type="GO" id="GO:0003904">
    <property type="term" value="F:deoxyribodipyrimidine photo-lyase activity"/>
    <property type="evidence" value="ECO:0007669"/>
    <property type="project" value="UniProtKB-EC"/>
</dbReference>
<dbReference type="InterPro" id="IPR036155">
    <property type="entry name" value="Crypto/Photolyase_N_sf"/>
</dbReference>
<dbReference type="PANTHER" id="PTHR11455:SF9">
    <property type="entry name" value="CRYPTOCHROME CIRCADIAN CLOCK 5 ISOFORM X1"/>
    <property type="match status" value="1"/>
</dbReference>
<dbReference type="Pfam" id="PF03441">
    <property type="entry name" value="FAD_binding_7"/>
    <property type="match status" value="1"/>
</dbReference>
<reference evidence="8" key="1">
    <citation type="submission" date="2020-02" db="EMBL/GenBank/DDBJ databases">
        <authorList>
            <person name="Meier V. D."/>
        </authorList>
    </citation>
    <scope>NUCLEOTIDE SEQUENCE</scope>
    <source>
        <strain evidence="8">AVDCRST_MAG16</strain>
    </source>
</reference>
<evidence type="ECO:0000256" key="6">
    <source>
        <dbReference type="SAM" id="MobiDB-lite"/>
    </source>
</evidence>
<evidence type="ECO:0000256" key="1">
    <source>
        <dbReference type="ARBA" id="ARBA00022630"/>
    </source>
</evidence>
<evidence type="ECO:0000313" key="8">
    <source>
        <dbReference type="EMBL" id="CAA9310183.1"/>
    </source>
</evidence>
<organism evidence="8">
    <name type="scientific">uncultured Frankineae bacterium</name>
    <dbReference type="NCBI Taxonomy" id="437475"/>
    <lineage>
        <taxon>Bacteria</taxon>
        <taxon>Bacillati</taxon>
        <taxon>Actinomycetota</taxon>
        <taxon>Actinomycetes</taxon>
        <taxon>Frankiales</taxon>
        <taxon>environmental samples</taxon>
    </lineage>
</organism>
<dbReference type="Gene3D" id="3.40.50.620">
    <property type="entry name" value="HUPs"/>
    <property type="match status" value="1"/>
</dbReference>
<dbReference type="Gene3D" id="1.25.40.80">
    <property type="match status" value="1"/>
</dbReference>
<dbReference type="GO" id="GO:0006139">
    <property type="term" value="P:nucleobase-containing compound metabolic process"/>
    <property type="evidence" value="ECO:0007669"/>
    <property type="project" value="UniProtKB-ARBA"/>
</dbReference>
<dbReference type="GO" id="GO:0009416">
    <property type="term" value="P:response to light stimulus"/>
    <property type="evidence" value="ECO:0007669"/>
    <property type="project" value="TreeGrafter"/>
</dbReference>
<name>A0A6J4KPS5_9ACTN</name>
<dbReference type="PANTHER" id="PTHR11455">
    <property type="entry name" value="CRYPTOCHROME"/>
    <property type="match status" value="1"/>
</dbReference>
<dbReference type="Gene3D" id="1.10.579.10">
    <property type="entry name" value="DNA Cyclobutane Dipyrimidine Photolyase, subunit A, domain 3"/>
    <property type="match status" value="1"/>
</dbReference>
<dbReference type="InterPro" id="IPR014729">
    <property type="entry name" value="Rossmann-like_a/b/a_fold"/>
</dbReference>